<keyword evidence="2" id="KW-0472">Membrane</keyword>
<comment type="caution">
    <text evidence="3">The sequence shown here is derived from an EMBL/GenBank/DDBJ whole genome shotgun (WGS) entry which is preliminary data.</text>
</comment>
<dbReference type="OrthoDB" id="5352000at2759"/>
<evidence type="ECO:0000313" key="4">
    <source>
        <dbReference type="Proteomes" id="UP000308549"/>
    </source>
</evidence>
<feature type="region of interest" description="Disordered" evidence="1">
    <location>
        <begin position="508"/>
        <end position="598"/>
    </location>
</feature>
<evidence type="ECO:0000256" key="2">
    <source>
        <dbReference type="SAM" id="Phobius"/>
    </source>
</evidence>
<dbReference type="EMBL" id="NAJL01000017">
    <property type="protein sequence ID" value="TKA28594.1"/>
    <property type="molecule type" value="Genomic_DNA"/>
</dbReference>
<dbReference type="Gene3D" id="2.120.10.80">
    <property type="entry name" value="Kelch-type beta propeller"/>
    <property type="match status" value="1"/>
</dbReference>
<protein>
    <recommendedName>
        <fullName evidence="5">Pre-mRNA splicing factor CLF1</fullName>
    </recommendedName>
</protein>
<feature type="compositionally biased region" description="Polar residues" evidence="1">
    <location>
        <begin position="567"/>
        <end position="581"/>
    </location>
</feature>
<feature type="region of interest" description="Disordered" evidence="1">
    <location>
        <begin position="697"/>
        <end position="863"/>
    </location>
</feature>
<evidence type="ECO:0000313" key="3">
    <source>
        <dbReference type="EMBL" id="TKA28594.1"/>
    </source>
</evidence>
<keyword evidence="2" id="KW-1133">Transmembrane helix</keyword>
<organism evidence="3 4">
    <name type="scientific">Salinomyces thailandicus</name>
    <dbReference type="NCBI Taxonomy" id="706561"/>
    <lineage>
        <taxon>Eukaryota</taxon>
        <taxon>Fungi</taxon>
        <taxon>Dikarya</taxon>
        <taxon>Ascomycota</taxon>
        <taxon>Pezizomycotina</taxon>
        <taxon>Dothideomycetes</taxon>
        <taxon>Dothideomycetidae</taxon>
        <taxon>Mycosphaerellales</taxon>
        <taxon>Teratosphaeriaceae</taxon>
        <taxon>Salinomyces</taxon>
    </lineage>
</organism>
<evidence type="ECO:0008006" key="5">
    <source>
        <dbReference type="Google" id="ProtNLM"/>
    </source>
</evidence>
<feature type="compositionally biased region" description="Low complexity" evidence="1">
    <location>
        <begin position="828"/>
        <end position="837"/>
    </location>
</feature>
<evidence type="ECO:0000256" key="1">
    <source>
        <dbReference type="SAM" id="MobiDB-lite"/>
    </source>
</evidence>
<dbReference type="InterPro" id="IPR015915">
    <property type="entry name" value="Kelch-typ_b-propeller"/>
</dbReference>
<dbReference type="AlphaFoldDB" id="A0A4U0U1M0"/>
<feature type="region of interest" description="Disordered" evidence="1">
    <location>
        <begin position="325"/>
        <end position="359"/>
    </location>
</feature>
<feature type="region of interest" description="Disordered" evidence="1">
    <location>
        <begin position="236"/>
        <end position="283"/>
    </location>
</feature>
<feature type="transmembrane region" description="Helical" evidence="2">
    <location>
        <begin position="371"/>
        <end position="392"/>
    </location>
</feature>
<sequence>MSVPQPKGELEGHCSAIHDDTLYVLSPAGFQSLPLKQNATWSQEKTGQTVTGPACVHAKAQQALYVVGGTSDDEDYAGLQKYSFRNKAWETLSPPTNDMRGRTNHSATYLSSTESILVYAGSQPDASSYLSSQTFVIHTQKPYNLEAFTSKAPPANQPILEPWNSSHAVMVGGSTTNKDIFMFQDAVGWKRYSTDLTDAIDPAARGALIDGSDGSKVLEVYNFSESPNTVSQIVLQGADGQPASTGTTIRGSGSSSRKRKRDLSLGDWPSYNSTNAPTATRTDCAVATGPSGLSVISGGNSNLPVALFDQSDNSWVDASDFFNSKQQQPLQPASTSTATPSSTSSAEPSASTTAAAGSGGMTAHQKMLRTLGITLGVIFGVAAVFIAILLFLRWRKMRQKKQKGYIDEKPGNRMSFQDRGASFMKEAGGSVNDLSPPSKGRYNSGLPRGHGSHSSLAIIAGKIGAGSHNRRLQPKDSYESTRHLVGDKNAADGHEPLEMLDIGDKTLARKPVARTEHTPPISLSNEIEKDLAPLEDRSRSSGWSKYFATSGPTGPNGISHLPAAYLKTQTSSTTTDAPSEYSSRDPSRPSQHIPSSILVPPLDIDFSRTLDGQRLSHVASASPSFSNSREDLALRGSHANVATEGQAGLIVNPARPSSARSQISGYSLSSNNNRTTLSSNLTSDYYNESGHVPWTPTNNIPHHSFNREDRPTSSQYTASIHEPRVPSSRGKSAGSGFFPGAGTSYRPPPKHKKLAPPTSSSIVIDNNGNGNSNAGPSAPTLAAPAKPEADNDSSSTLTVFPRGVPSAYNADPEGARGAMANDYEKAETQQQQQQKEAAGQKKEGVSDMSWLNLGLSGGGGGKI</sequence>
<feature type="region of interest" description="Disordered" evidence="1">
    <location>
        <begin position="653"/>
        <end position="674"/>
    </location>
</feature>
<dbReference type="Proteomes" id="UP000308549">
    <property type="component" value="Unassembled WGS sequence"/>
</dbReference>
<gene>
    <name evidence="3" type="ORF">B0A50_02921</name>
</gene>
<reference evidence="3 4" key="1">
    <citation type="submission" date="2017-03" db="EMBL/GenBank/DDBJ databases">
        <title>Genomes of endolithic fungi from Antarctica.</title>
        <authorList>
            <person name="Coleine C."/>
            <person name="Masonjones S."/>
            <person name="Stajich J.E."/>
        </authorList>
    </citation>
    <scope>NUCLEOTIDE SEQUENCE [LARGE SCALE GENOMIC DNA]</scope>
    <source>
        <strain evidence="3 4">CCFEE 6315</strain>
    </source>
</reference>
<feature type="compositionally biased region" description="Basic and acidic residues" evidence="1">
    <location>
        <begin position="508"/>
        <end position="517"/>
    </location>
</feature>
<feature type="compositionally biased region" description="Basic and acidic residues" evidence="1">
    <location>
        <begin position="526"/>
        <end position="539"/>
    </location>
</feature>
<feature type="compositionally biased region" description="Low complexity" evidence="1">
    <location>
        <begin position="332"/>
        <end position="356"/>
    </location>
</feature>
<proteinExistence type="predicted"/>
<dbReference type="SUPFAM" id="SSF117281">
    <property type="entry name" value="Kelch motif"/>
    <property type="match status" value="1"/>
</dbReference>
<feature type="compositionally biased region" description="Polar residues" evidence="1">
    <location>
        <begin position="270"/>
        <end position="281"/>
    </location>
</feature>
<accession>A0A4U0U1M0</accession>
<keyword evidence="2" id="KW-0812">Transmembrane</keyword>
<feature type="compositionally biased region" description="Low complexity" evidence="1">
    <location>
        <begin position="766"/>
        <end position="779"/>
    </location>
</feature>
<keyword evidence="4" id="KW-1185">Reference proteome</keyword>
<feature type="region of interest" description="Disordered" evidence="1">
    <location>
        <begin position="428"/>
        <end position="450"/>
    </location>
</feature>
<name>A0A4U0U1M0_9PEZI</name>